<dbReference type="CDD" id="cd01941">
    <property type="entry name" value="YeiC_kinase_like"/>
    <property type="match status" value="1"/>
</dbReference>
<dbReference type="Proteomes" id="UP001152759">
    <property type="component" value="Chromosome 3"/>
</dbReference>
<dbReference type="GO" id="GO:0004730">
    <property type="term" value="F:pseudouridylate synthase activity"/>
    <property type="evidence" value="ECO:0007669"/>
    <property type="project" value="InterPro"/>
</dbReference>
<dbReference type="Pfam" id="PF04227">
    <property type="entry name" value="Indigoidine_A"/>
    <property type="match status" value="1"/>
</dbReference>
<dbReference type="Gene3D" id="3.40.1790.10">
    <property type="entry name" value="Indigoidine synthase domain"/>
    <property type="match status" value="1"/>
</dbReference>
<evidence type="ECO:0000256" key="6">
    <source>
        <dbReference type="ARBA" id="ARBA00023239"/>
    </source>
</evidence>
<dbReference type="AlphaFoldDB" id="A0A9P0C924"/>
<feature type="domain" description="Carbohydrate kinase PfkB" evidence="8">
    <location>
        <begin position="381"/>
        <end position="691"/>
    </location>
</feature>
<dbReference type="InterPro" id="IPR002173">
    <property type="entry name" value="Carboh/pur_kinase_PfkB_CS"/>
</dbReference>
<evidence type="ECO:0000259" key="8">
    <source>
        <dbReference type="Pfam" id="PF00294"/>
    </source>
</evidence>
<dbReference type="SUPFAM" id="SSF110581">
    <property type="entry name" value="Indigoidine synthase A-like"/>
    <property type="match status" value="1"/>
</dbReference>
<keyword evidence="1" id="KW-0808">Transferase</keyword>
<keyword evidence="6" id="KW-0456">Lyase</keyword>
<dbReference type="GO" id="GO:0006796">
    <property type="term" value="P:phosphate-containing compound metabolic process"/>
    <property type="evidence" value="ECO:0007669"/>
    <property type="project" value="UniProtKB-ARBA"/>
</dbReference>
<dbReference type="Gene3D" id="3.40.1190.20">
    <property type="match status" value="1"/>
</dbReference>
<sequence>MKKYVLSQFTGHLYHRSRSLCSNTPLDVLPEIKNGLASGKPIVALESTIITHGMPYPHNLKTAKEVEEIVRSQGAIPATIAILGGTIKVGLSDEDLNYLAKPDTPVIKSSRRDFPFVLSKKLNGGTTVSGTLLVCSKVGIKIFVTGGIGGVHRDGQTSLDISADLTELGRHSIAVISSGVKSILDIGRTLEYLETQGVCVATFGETNDFPAFYCRDSGYKSQYHVENISDAAKLVESLVMMNSKSGLLLANPVPEQSELIKKEDMDKVIQKALSEMKEQGIAGKDVTPFLLKAIADATKGKSLETNIALIKNNALVGSQIAVELSKLNSDLLSLHGETQKSVLGGKKVSTENCAGISARISVENSEKNAESGSSQSSPSASKVVVIGGAMMDITVKSEDDIKFDGRTLNGRLQQSCGGVARNLADAIGRLIDDPPIFISAVGDDLFGKTLVESLPHVDTGAVIKSEKDSACCSAILDNSGECLFIVAAMDVFQDISPHQISRHENLIRESKYIVFDGNTPLKSMEVLLQISRDHNVPVWFEPTDITLASKPFKTKLFENITYISPNIYELLEISKTLNEGRNLRFEMAQSNPEDTIRQAVEHSLPLLDSIPNIMVTLGTHGSLIISRGESGPSIHHYKPLRVPKVVSVMGAGDCLAAGFIAGLVRGHSEGVSMAAGLNAASLAIQSQFTVSPLLRWVQCEAAPFTTLQSAHFGHLRR</sequence>
<dbReference type="GO" id="GO:0005737">
    <property type="term" value="C:cytoplasm"/>
    <property type="evidence" value="ECO:0007669"/>
    <property type="project" value="TreeGrafter"/>
</dbReference>
<protein>
    <recommendedName>
        <fullName evidence="8">Carbohydrate kinase PfkB domain-containing protein</fullName>
    </recommendedName>
</protein>
<organism evidence="9 10">
    <name type="scientific">Bemisia tabaci</name>
    <name type="common">Sweetpotato whitefly</name>
    <name type="synonym">Aleurodes tabaci</name>
    <dbReference type="NCBI Taxonomy" id="7038"/>
    <lineage>
        <taxon>Eukaryota</taxon>
        <taxon>Metazoa</taxon>
        <taxon>Ecdysozoa</taxon>
        <taxon>Arthropoda</taxon>
        <taxon>Hexapoda</taxon>
        <taxon>Insecta</taxon>
        <taxon>Pterygota</taxon>
        <taxon>Neoptera</taxon>
        <taxon>Paraneoptera</taxon>
        <taxon>Hemiptera</taxon>
        <taxon>Sternorrhyncha</taxon>
        <taxon>Aleyrodoidea</taxon>
        <taxon>Aleyrodidae</taxon>
        <taxon>Aleyrodinae</taxon>
        <taxon>Bemisia</taxon>
    </lineage>
</organism>
<keyword evidence="5" id="KW-0464">Manganese</keyword>
<dbReference type="GO" id="GO:0016301">
    <property type="term" value="F:kinase activity"/>
    <property type="evidence" value="ECO:0007669"/>
    <property type="project" value="UniProtKB-KW"/>
</dbReference>
<evidence type="ECO:0000256" key="3">
    <source>
        <dbReference type="ARBA" id="ARBA00022777"/>
    </source>
</evidence>
<dbReference type="GO" id="GO:0046872">
    <property type="term" value="F:metal ion binding"/>
    <property type="evidence" value="ECO:0007669"/>
    <property type="project" value="UniProtKB-KW"/>
</dbReference>
<dbReference type="InterPro" id="IPR011611">
    <property type="entry name" value="PfkB_dom"/>
</dbReference>
<dbReference type="PANTHER" id="PTHR42909">
    <property type="entry name" value="ZGC:136858"/>
    <property type="match status" value="1"/>
</dbReference>
<dbReference type="InterPro" id="IPR029056">
    <property type="entry name" value="Ribokinase-like"/>
</dbReference>
<evidence type="ECO:0000256" key="7">
    <source>
        <dbReference type="ARBA" id="ARBA00023295"/>
    </source>
</evidence>
<name>A0A9P0C924_BEMTA</name>
<evidence type="ECO:0000256" key="2">
    <source>
        <dbReference type="ARBA" id="ARBA00022723"/>
    </source>
</evidence>
<keyword evidence="2" id="KW-0479">Metal-binding</keyword>
<evidence type="ECO:0000313" key="9">
    <source>
        <dbReference type="EMBL" id="CAH0767918.1"/>
    </source>
</evidence>
<evidence type="ECO:0000256" key="5">
    <source>
        <dbReference type="ARBA" id="ARBA00023211"/>
    </source>
</evidence>
<evidence type="ECO:0000256" key="4">
    <source>
        <dbReference type="ARBA" id="ARBA00022801"/>
    </source>
</evidence>
<evidence type="ECO:0000313" key="10">
    <source>
        <dbReference type="Proteomes" id="UP001152759"/>
    </source>
</evidence>
<dbReference type="KEGG" id="btab:109038577"/>
<keyword evidence="10" id="KW-1185">Reference proteome</keyword>
<gene>
    <name evidence="9" type="ORF">BEMITA_LOCUS5123</name>
</gene>
<accession>A0A9P0C924</accession>
<dbReference type="SUPFAM" id="SSF53613">
    <property type="entry name" value="Ribokinase-like"/>
    <property type="match status" value="1"/>
</dbReference>
<dbReference type="Pfam" id="PF00294">
    <property type="entry name" value="PfkB"/>
    <property type="match status" value="1"/>
</dbReference>
<dbReference type="PANTHER" id="PTHR42909:SF1">
    <property type="entry name" value="CARBOHYDRATE KINASE PFKB DOMAIN-CONTAINING PROTEIN"/>
    <property type="match status" value="1"/>
</dbReference>
<reference evidence="9" key="1">
    <citation type="submission" date="2021-12" db="EMBL/GenBank/DDBJ databases">
        <authorList>
            <person name="King R."/>
        </authorList>
    </citation>
    <scope>NUCLEOTIDE SEQUENCE</scope>
</reference>
<keyword evidence="3" id="KW-0418">Kinase</keyword>
<evidence type="ECO:0000256" key="1">
    <source>
        <dbReference type="ARBA" id="ARBA00022679"/>
    </source>
</evidence>
<dbReference type="PROSITE" id="PS00584">
    <property type="entry name" value="PFKB_KINASES_2"/>
    <property type="match status" value="1"/>
</dbReference>
<keyword evidence="4" id="KW-0378">Hydrolase</keyword>
<proteinExistence type="inferred from homology"/>
<keyword evidence="7" id="KW-0326">Glycosidase</keyword>
<dbReference type="EMBL" id="OU963864">
    <property type="protein sequence ID" value="CAH0767918.1"/>
    <property type="molecule type" value="Genomic_DNA"/>
</dbReference>
<dbReference type="GO" id="GO:0016798">
    <property type="term" value="F:hydrolase activity, acting on glycosyl bonds"/>
    <property type="evidence" value="ECO:0007669"/>
    <property type="project" value="UniProtKB-KW"/>
</dbReference>
<dbReference type="InterPro" id="IPR007342">
    <property type="entry name" value="PsuG"/>
</dbReference>
<dbReference type="HAMAP" id="MF_01876">
    <property type="entry name" value="PsiMP_glycosidase"/>
    <property type="match status" value="1"/>
</dbReference>
<dbReference type="InterPro" id="IPR022830">
    <property type="entry name" value="Indigdn_synthA-like"/>
</dbReference>